<evidence type="ECO:0000313" key="13">
    <source>
        <dbReference type="Proteomes" id="UP000326178"/>
    </source>
</evidence>
<evidence type="ECO:0000259" key="10">
    <source>
        <dbReference type="Pfam" id="PF00384"/>
    </source>
</evidence>
<keyword evidence="8" id="KW-0408">Iron</keyword>
<evidence type="ECO:0000259" key="11">
    <source>
        <dbReference type="Pfam" id="PF01568"/>
    </source>
</evidence>
<dbReference type="KEGG" id="snk:CP967_26105"/>
<dbReference type="Pfam" id="PF00384">
    <property type="entry name" value="Molybdopterin"/>
    <property type="match status" value="1"/>
</dbReference>
<evidence type="ECO:0000256" key="5">
    <source>
        <dbReference type="ARBA" id="ARBA00022505"/>
    </source>
</evidence>
<dbReference type="InterPro" id="IPR041953">
    <property type="entry name" value="YdeP_MopB"/>
</dbReference>
<gene>
    <name evidence="12" type="ORF">CP967_26105</name>
</gene>
<protein>
    <recommendedName>
        <fullName evidence="14">FdhF/YdeP family oxidoreductase</fullName>
    </recommendedName>
</protein>
<dbReference type="SUPFAM" id="SSF50692">
    <property type="entry name" value="ADC-like"/>
    <property type="match status" value="1"/>
</dbReference>
<dbReference type="OrthoDB" id="5287431at2"/>
<evidence type="ECO:0000256" key="3">
    <source>
        <dbReference type="ARBA" id="ARBA00010312"/>
    </source>
</evidence>
<sequence>MATEPPTGDPVQDAPRVEAARHSAAGLPAVAHTLRVAQRQMGLRRTARTLLKVNQKDGFDCPGCAWPEGDERHTAEFCENGAKAVAEEATLRRVTPGFFAAHPVAGLAGRSGYWLGQQGRITQPVYLPEGADRYEPVTWDRAFGIIAEELTALASPDEALFYTSGRTSNEAAFLLQLFAREFGTNNLPDCSNMCHESSGSALTETIGIGKGSVSLEDLHRADLIIVAGQNPGTNHPRMLSALERAKSAGAKIISVNPLPEAGLERFKNPQTARGMLKGTALTDLFLQIRLGGDQALFRLLNKLIIETEGAVDTAFVDGHTHGYEEFARAARAADWDETLTATGLDRTAIEQALALVLASKRTIVCWAMGLTQHKHSVPTIREVVNFLLLRGNIGRPGAGVCPVRGHSNVQGDRTMGIFERPAPAFLDALDKEFGITSPRHHGYDVVRSIQALRDGDAKVFFAMGGNFVAAAPDTDVTEAAMRKARLTVHVSTKLNRSHVVTGTRALILPTLGRTDKDVQAGRRQVVTVEDSMGTVHASRGNLTPASPHLLSEPAIVARLARAVLGPASTTPWEEFGRDYAAIRDRIARVVPGFEDFNTRVAAPGGFALPHAPRDERRFPTATGKANFTAAPVEYPRLPEGRLLLQTLRSHDQYNTTVYGLDDRYRGIKNGRRVVLVNPDDARALGLADGAYTDLVSEWHDGTERRAPGFRVVHYPTARGCAAAYYPETNVLVPLDATADTSNTPAGKSVVIRLETP</sequence>
<comment type="cofactor">
    <cofactor evidence="2">
        <name>[4Fe-4S] cluster</name>
        <dbReference type="ChEBI" id="CHEBI:49883"/>
    </cofactor>
</comment>
<name>A0A5J6FGQ6_9ACTN</name>
<organism evidence="12 13">
    <name type="scientific">Streptomyces nitrosporeus</name>
    <dbReference type="NCBI Taxonomy" id="28894"/>
    <lineage>
        <taxon>Bacteria</taxon>
        <taxon>Bacillati</taxon>
        <taxon>Actinomycetota</taxon>
        <taxon>Actinomycetes</taxon>
        <taxon>Kitasatosporales</taxon>
        <taxon>Streptomycetaceae</taxon>
        <taxon>Streptomyces</taxon>
    </lineage>
</organism>
<dbReference type="GO" id="GO:0043546">
    <property type="term" value="F:molybdopterin cofactor binding"/>
    <property type="evidence" value="ECO:0007669"/>
    <property type="project" value="InterPro"/>
</dbReference>
<dbReference type="GO" id="GO:0016020">
    <property type="term" value="C:membrane"/>
    <property type="evidence" value="ECO:0007669"/>
    <property type="project" value="TreeGrafter"/>
</dbReference>
<dbReference type="NCBIfam" id="TIGR01701">
    <property type="entry name" value="Fdhalpha-like"/>
    <property type="match status" value="1"/>
</dbReference>
<dbReference type="Proteomes" id="UP000326178">
    <property type="component" value="Chromosome"/>
</dbReference>
<dbReference type="InterPro" id="IPR006656">
    <property type="entry name" value="Mopterin_OxRdtase"/>
</dbReference>
<evidence type="ECO:0000313" key="12">
    <source>
        <dbReference type="EMBL" id="QEU74997.1"/>
    </source>
</evidence>
<keyword evidence="13" id="KW-1185">Reference proteome</keyword>
<evidence type="ECO:0008006" key="14">
    <source>
        <dbReference type="Google" id="ProtNLM"/>
    </source>
</evidence>
<evidence type="ECO:0000256" key="9">
    <source>
        <dbReference type="ARBA" id="ARBA00023014"/>
    </source>
</evidence>
<keyword evidence="9" id="KW-0411">Iron-sulfur</keyword>
<dbReference type="PIRSF" id="PIRSF000144">
    <property type="entry name" value="CbbBc"/>
    <property type="match status" value="1"/>
</dbReference>
<dbReference type="InterPro" id="IPR010046">
    <property type="entry name" value="Mopterin_OxRdtse_a_bac"/>
</dbReference>
<dbReference type="CDD" id="cd02767">
    <property type="entry name" value="MopB_ydeP"/>
    <property type="match status" value="1"/>
</dbReference>
<keyword evidence="6" id="KW-0479">Metal-binding</keyword>
<dbReference type="PANTHER" id="PTHR43105">
    <property type="entry name" value="RESPIRATORY NITRATE REDUCTASE"/>
    <property type="match status" value="1"/>
</dbReference>
<evidence type="ECO:0000256" key="2">
    <source>
        <dbReference type="ARBA" id="ARBA00001966"/>
    </source>
</evidence>
<dbReference type="CDD" id="cd02787">
    <property type="entry name" value="MopB_CT_ydeP"/>
    <property type="match status" value="1"/>
</dbReference>
<evidence type="ECO:0000256" key="1">
    <source>
        <dbReference type="ARBA" id="ARBA00001942"/>
    </source>
</evidence>
<evidence type="ECO:0000256" key="4">
    <source>
        <dbReference type="ARBA" id="ARBA00022485"/>
    </source>
</evidence>
<dbReference type="Gene3D" id="3.40.228.10">
    <property type="entry name" value="Dimethylsulfoxide Reductase, domain 2"/>
    <property type="match status" value="1"/>
</dbReference>
<proteinExistence type="inferred from homology"/>
<comment type="cofactor">
    <cofactor evidence="1">
        <name>Mo-bis(molybdopterin guanine dinucleotide)</name>
        <dbReference type="ChEBI" id="CHEBI:60539"/>
    </cofactor>
</comment>
<dbReference type="InterPro" id="IPR050123">
    <property type="entry name" value="Prok_molybdopt-oxidoreductase"/>
</dbReference>
<keyword evidence="5" id="KW-0500">Molybdenum</keyword>
<reference evidence="12 13" key="1">
    <citation type="submission" date="2017-09" db="EMBL/GenBank/DDBJ databases">
        <authorList>
            <person name="Lee N."/>
            <person name="Cho B.-K."/>
        </authorList>
    </citation>
    <scope>NUCLEOTIDE SEQUENCE [LARGE SCALE GENOMIC DNA]</scope>
    <source>
        <strain evidence="12 13">ATCC 12769</strain>
    </source>
</reference>
<feature type="domain" description="Molybdopterin dinucleotide-binding" evidence="11">
    <location>
        <begin position="642"/>
        <end position="749"/>
    </location>
</feature>
<accession>A0A5J6FGQ6</accession>
<dbReference type="PANTHER" id="PTHR43105:SF4">
    <property type="entry name" value="PROTEIN YDEP"/>
    <property type="match status" value="1"/>
</dbReference>
<evidence type="ECO:0000256" key="7">
    <source>
        <dbReference type="ARBA" id="ARBA00023002"/>
    </source>
</evidence>
<dbReference type="GO" id="GO:0030151">
    <property type="term" value="F:molybdenum ion binding"/>
    <property type="evidence" value="ECO:0007669"/>
    <property type="project" value="InterPro"/>
</dbReference>
<keyword evidence="4" id="KW-0004">4Fe-4S</keyword>
<keyword evidence="7" id="KW-0560">Oxidoreductase</keyword>
<dbReference type="GO" id="GO:0008863">
    <property type="term" value="F:formate dehydrogenase (NAD+) activity"/>
    <property type="evidence" value="ECO:0007669"/>
    <property type="project" value="InterPro"/>
</dbReference>
<dbReference type="RefSeq" id="WP_150490307.1">
    <property type="nucleotide sequence ID" value="NZ_BMUV01000004.1"/>
</dbReference>
<dbReference type="AlphaFoldDB" id="A0A5J6FGQ6"/>
<evidence type="ECO:0000256" key="8">
    <source>
        <dbReference type="ARBA" id="ARBA00023004"/>
    </source>
</evidence>
<dbReference type="InterPro" id="IPR009010">
    <property type="entry name" value="Asp_de-COase-like_dom_sf"/>
</dbReference>
<dbReference type="Pfam" id="PF01568">
    <property type="entry name" value="Molydop_binding"/>
    <property type="match status" value="1"/>
</dbReference>
<feature type="domain" description="Molybdopterin oxidoreductase" evidence="10">
    <location>
        <begin position="120"/>
        <end position="488"/>
    </location>
</feature>
<dbReference type="Gene3D" id="3.40.50.740">
    <property type="match status" value="1"/>
</dbReference>
<dbReference type="InterPro" id="IPR037951">
    <property type="entry name" value="MopB_CT_YdeP"/>
</dbReference>
<dbReference type="InterPro" id="IPR006657">
    <property type="entry name" value="MoPterin_dinucl-bd_dom"/>
</dbReference>
<comment type="similarity">
    <text evidence="3">Belongs to the prokaryotic molybdopterin-containing oxidoreductase family.</text>
</comment>
<evidence type="ECO:0000256" key="6">
    <source>
        <dbReference type="ARBA" id="ARBA00022723"/>
    </source>
</evidence>
<dbReference type="SUPFAM" id="SSF53706">
    <property type="entry name" value="Formate dehydrogenase/DMSO reductase, domains 1-3"/>
    <property type="match status" value="1"/>
</dbReference>
<dbReference type="EMBL" id="CP023702">
    <property type="protein sequence ID" value="QEU74997.1"/>
    <property type="molecule type" value="Genomic_DNA"/>
</dbReference>
<dbReference type="GO" id="GO:0051539">
    <property type="term" value="F:4 iron, 4 sulfur cluster binding"/>
    <property type="evidence" value="ECO:0007669"/>
    <property type="project" value="UniProtKB-KW"/>
</dbReference>